<keyword evidence="21" id="KW-1185">Reference proteome</keyword>
<reference evidence="20" key="3">
    <citation type="submission" date="2025-09" db="UniProtKB">
        <authorList>
            <consortium name="Ensembl"/>
        </authorList>
    </citation>
    <scope>IDENTIFICATION</scope>
</reference>
<evidence type="ECO:0000256" key="13">
    <source>
        <dbReference type="ARBA" id="ARBA00023242"/>
    </source>
</evidence>
<dbReference type="CDD" id="cd14211">
    <property type="entry name" value="STKc_HIPK"/>
    <property type="match status" value="1"/>
</dbReference>
<name>A0A672F4Z8_SALFA</name>
<dbReference type="Ensembl" id="ENSSFAT00005001854.1">
    <property type="protein sequence ID" value="ENSSFAP00005001751.1"/>
    <property type="gene ID" value="ENSSFAG00005000841.1"/>
</dbReference>
<dbReference type="Proteomes" id="UP000472267">
    <property type="component" value="Chromosome 5"/>
</dbReference>
<keyword evidence="8" id="KW-0418">Kinase</keyword>
<dbReference type="Pfam" id="PF00069">
    <property type="entry name" value="Pkinase"/>
    <property type="match status" value="1"/>
</dbReference>
<dbReference type="SMART" id="SM00220">
    <property type="entry name" value="S_TKc"/>
    <property type="match status" value="1"/>
</dbReference>
<protein>
    <recommendedName>
        <fullName evidence="2">non-specific serine/threonine protein kinase</fullName>
        <ecNumber evidence="2">2.7.11.1</ecNumber>
    </recommendedName>
</protein>
<evidence type="ECO:0000256" key="10">
    <source>
        <dbReference type="ARBA" id="ARBA00022843"/>
    </source>
</evidence>
<evidence type="ECO:0000256" key="14">
    <source>
        <dbReference type="ARBA" id="ARBA00047899"/>
    </source>
</evidence>
<dbReference type="GO" id="GO:0007224">
    <property type="term" value="P:smoothened signaling pathway"/>
    <property type="evidence" value="ECO:0007669"/>
    <property type="project" value="TreeGrafter"/>
</dbReference>
<keyword evidence="10" id="KW-0832">Ubl conjugation</keyword>
<dbReference type="EC" id="2.7.11.1" evidence="2"/>
<evidence type="ECO:0000313" key="21">
    <source>
        <dbReference type="Proteomes" id="UP000472267"/>
    </source>
</evidence>
<dbReference type="PROSITE" id="PS00107">
    <property type="entry name" value="PROTEIN_KINASE_ATP"/>
    <property type="match status" value="1"/>
</dbReference>
<evidence type="ECO:0000256" key="6">
    <source>
        <dbReference type="ARBA" id="ARBA00022679"/>
    </source>
</evidence>
<evidence type="ECO:0000256" key="15">
    <source>
        <dbReference type="ARBA" id="ARBA00048679"/>
    </source>
</evidence>
<keyword evidence="4" id="KW-0723">Serine/threonine-protein kinase</keyword>
<dbReference type="PROSITE" id="PS50011">
    <property type="entry name" value="PROTEIN_KINASE_DOM"/>
    <property type="match status" value="1"/>
</dbReference>
<proteinExistence type="inferred from homology"/>
<evidence type="ECO:0000259" key="19">
    <source>
        <dbReference type="PROSITE" id="PS50011"/>
    </source>
</evidence>
<dbReference type="GO" id="GO:0004674">
    <property type="term" value="F:protein serine/threonine kinase activity"/>
    <property type="evidence" value="ECO:0007669"/>
    <property type="project" value="UniProtKB-KW"/>
</dbReference>
<evidence type="ECO:0000256" key="4">
    <source>
        <dbReference type="ARBA" id="ARBA00022527"/>
    </source>
</evidence>
<evidence type="ECO:0000256" key="7">
    <source>
        <dbReference type="ARBA" id="ARBA00022741"/>
    </source>
</evidence>
<keyword evidence="13" id="KW-0539">Nucleus</keyword>
<evidence type="ECO:0000256" key="8">
    <source>
        <dbReference type="ARBA" id="ARBA00022777"/>
    </source>
</evidence>
<comment type="subcellular location">
    <subcellularLocation>
        <location evidence="1">Nucleus</location>
    </subcellularLocation>
</comment>
<gene>
    <name evidence="20" type="primary">hipk1b</name>
</gene>
<organism evidence="20 21">
    <name type="scientific">Salarias fasciatus</name>
    <name type="common">Jewelled blenny</name>
    <name type="synonym">Blennius fasciatus</name>
    <dbReference type="NCBI Taxonomy" id="181472"/>
    <lineage>
        <taxon>Eukaryota</taxon>
        <taxon>Metazoa</taxon>
        <taxon>Chordata</taxon>
        <taxon>Craniata</taxon>
        <taxon>Vertebrata</taxon>
        <taxon>Euteleostomi</taxon>
        <taxon>Actinopterygii</taxon>
        <taxon>Neopterygii</taxon>
        <taxon>Teleostei</taxon>
        <taxon>Neoteleostei</taxon>
        <taxon>Acanthomorphata</taxon>
        <taxon>Ovalentaria</taxon>
        <taxon>Blenniimorphae</taxon>
        <taxon>Blenniiformes</taxon>
        <taxon>Blennioidei</taxon>
        <taxon>Blenniidae</taxon>
        <taxon>Salariinae</taxon>
        <taxon>Salarias</taxon>
    </lineage>
</organism>
<keyword evidence="12" id="KW-0804">Transcription</keyword>
<feature type="region of interest" description="Disordered" evidence="18">
    <location>
        <begin position="82"/>
        <end position="133"/>
    </location>
</feature>
<comment type="similarity">
    <text evidence="16">Belongs to the protein kinase superfamily. CMGC Ser/Thr protein kinase family. HIPK subfamily.</text>
</comment>
<reference evidence="20" key="1">
    <citation type="submission" date="2019-06" db="EMBL/GenBank/DDBJ databases">
        <authorList>
            <consortium name="Wellcome Sanger Institute Data Sharing"/>
        </authorList>
    </citation>
    <scope>NUCLEOTIDE SEQUENCE [LARGE SCALE GENOMIC DNA]</scope>
</reference>
<dbReference type="InterPro" id="IPR011009">
    <property type="entry name" value="Kinase-like_dom_sf"/>
</dbReference>
<dbReference type="FunFam" id="1.10.510.10:FF:000029">
    <property type="entry name" value="Homeodomain-interacting protein kinase 2 isoform 1"/>
    <property type="match status" value="1"/>
</dbReference>
<feature type="domain" description="Protein kinase" evidence="19">
    <location>
        <begin position="182"/>
        <end position="510"/>
    </location>
</feature>
<evidence type="ECO:0000256" key="12">
    <source>
        <dbReference type="ARBA" id="ARBA00023163"/>
    </source>
</evidence>
<sequence>MSSQLQVFSPPSISSSAFCRVKKLKVESNVWDVSTTEAYSSIAGQSAYTFTPAMAVPPFAPSLVFPPTAPVSRGQVVVRAADSTGSLPRGSSRRVSEQATSSSYAHETVPETRGHRHGQKRKAEEASEGSGSGCGSVQILEELSAPASIPHSAPTTKSSSSNGEGDYQLVQHEILCSVSCSYEVLEFLGRGTFGQVAKCWKRGTNEIVAIKILKNHPSYARQGQIEVGILNRLSAENADEYNFVRSYECFQHKGHTCLVFEMLEQNLYDFLKHSKFSPLPLRHIRPILQQVATALMKLKSLGLIHADLKPENIMLVDPLRQPYRVKVIDFGSASHVSKAVCSTYLQSRYYRAPEIILGLPFCEAIDMWSLGCVIAELFLGWPLYPGASEYDQIRYISQTQGLPAEYLLSAGTKTSRFFNRGPDSSYPLWRLKTPSEHEMEMGIKSKEARKYIFNCLDDMMQVNLSSHLEGTDMLAEKADRREFIDLLKRMLRLDADKRITPTKTLGHPFVTMSHLMDYPHSSHVKSCFQNMEICKRRSSYDSGKSLYSTSAVPSAAAGNLTVTFSSQLNQHNQQATINIPGLAQQSVPIPTRPAGLCSQTEPFQQTLIVCPPSTIQGLQSSSKSSSFPVRVENSVPIVPQNQPAQSLQIQPNMLTQAWPTGTQQILIPSSWQQVPGVAIHSSAHQASAAESSHETPQSDAALQQGHSWRWVNALTRRRISPFIVSSSSHRITEERGSSVVDIHTCSPVCLRFLFRGASLLGGVCASPPPSSAALSQPIIISDTPSPAVSIITIHSDTDTEDERKFHPASVGLSQRTNVISCVTVHDSDSSTASPLTPLPRTLHAGGAAAASSRQAKSLAVVAPSVKTQAAEREVSRGTGEIFLQRFKSHRQVQFRVIAAHLSNICV</sequence>
<dbReference type="Gene3D" id="1.10.510.10">
    <property type="entry name" value="Transferase(Phosphotransferase) domain 1"/>
    <property type="match status" value="1"/>
</dbReference>
<evidence type="ECO:0000256" key="18">
    <source>
        <dbReference type="SAM" id="MobiDB-lite"/>
    </source>
</evidence>
<dbReference type="SUPFAM" id="SSF56112">
    <property type="entry name" value="Protein kinase-like (PK-like)"/>
    <property type="match status" value="1"/>
</dbReference>
<dbReference type="GO" id="GO:0005524">
    <property type="term" value="F:ATP binding"/>
    <property type="evidence" value="ECO:0007669"/>
    <property type="project" value="UniProtKB-UniRule"/>
</dbReference>
<dbReference type="GO" id="GO:0042771">
    <property type="term" value="P:intrinsic apoptotic signaling pathway in response to DNA damage by p53 class mediator"/>
    <property type="evidence" value="ECO:0007669"/>
    <property type="project" value="TreeGrafter"/>
</dbReference>
<dbReference type="AlphaFoldDB" id="A0A672F4Z8"/>
<evidence type="ECO:0000256" key="9">
    <source>
        <dbReference type="ARBA" id="ARBA00022840"/>
    </source>
</evidence>
<feature type="region of interest" description="Disordered" evidence="18">
    <location>
        <begin position="682"/>
        <end position="702"/>
    </location>
</feature>
<dbReference type="PANTHER" id="PTHR24058">
    <property type="entry name" value="DUAL SPECIFICITY PROTEIN KINASE"/>
    <property type="match status" value="1"/>
</dbReference>
<evidence type="ECO:0000313" key="20">
    <source>
        <dbReference type="Ensembl" id="ENSSFAP00005001751.1"/>
    </source>
</evidence>
<comment type="catalytic activity">
    <reaction evidence="14">
        <text>L-threonyl-[protein] + ATP = O-phospho-L-threonyl-[protein] + ADP + H(+)</text>
        <dbReference type="Rhea" id="RHEA:46608"/>
        <dbReference type="Rhea" id="RHEA-COMP:11060"/>
        <dbReference type="Rhea" id="RHEA-COMP:11605"/>
        <dbReference type="ChEBI" id="CHEBI:15378"/>
        <dbReference type="ChEBI" id="CHEBI:30013"/>
        <dbReference type="ChEBI" id="CHEBI:30616"/>
        <dbReference type="ChEBI" id="CHEBI:61977"/>
        <dbReference type="ChEBI" id="CHEBI:456216"/>
        <dbReference type="EC" id="2.7.11.1"/>
    </reaction>
</comment>
<evidence type="ECO:0000256" key="17">
    <source>
        <dbReference type="PROSITE-ProRule" id="PRU10141"/>
    </source>
</evidence>
<dbReference type="InterPro" id="IPR008271">
    <property type="entry name" value="Ser/Thr_kinase_AS"/>
</dbReference>
<evidence type="ECO:0000256" key="2">
    <source>
        <dbReference type="ARBA" id="ARBA00012513"/>
    </source>
</evidence>
<evidence type="ECO:0000256" key="16">
    <source>
        <dbReference type="ARBA" id="ARBA00061380"/>
    </source>
</evidence>
<dbReference type="GO" id="GO:0005737">
    <property type="term" value="C:cytoplasm"/>
    <property type="evidence" value="ECO:0007669"/>
    <property type="project" value="UniProtKB-ARBA"/>
</dbReference>
<keyword evidence="5" id="KW-0597">Phosphoprotein</keyword>
<keyword evidence="3" id="KW-1017">Isopeptide bond</keyword>
<comment type="catalytic activity">
    <reaction evidence="15">
        <text>L-seryl-[protein] + ATP = O-phospho-L-seryl-[protein] + ADP + H(+)</text>
        <dbReference type="Rhea" id="RHEA:17989"/>
        <dbReference type="Rhea" id="RHEA-COMP:9863"/>
        <dbReference type="Rhea" id="RHEA-COMP:11604"/>
        <dbReference type="ChEBI" id="CHEBI:15378"/>
        <dbReference type="ChEBI" id="CHEBI:29999"/>
        <dbReference type="ChEBI" id="CHEBI:30616"/>
        <dbReference type="ChEBI" id="CHEBI:83421"/>
        <dbReference type="ChEBI" id="CHEBI:456216"/>
        <dbReference type="EC" id="2.7.11.1"/>
    </reaction>
</comment>
<dbReference type="GO" id="GO:0004713">
    <property type="term" value="F:protein tyrosine kinase activity"/>
    <property type="evidence" value="ECO:0007669"/>
    <property type="project" value="TreeGrafter"/>
</dbReference>
<keyword evidence="11" id="KW-0805">Transcription regulation</keyword>
<dbReference type="InterPro" id="IPR050494">
    <property type="entry name" value="Ser_Thr_dual-spec_kinase"/>
</dbReference>
<dbReference type="PROSITE" id="PS00108">
    <property type="entry name" value="PROTEIN_KINASE_ST"/>
    <property type="match status" value="1"/>
</dbReference>
<evidence type="ECO:0000256" key="1">
    <source>
        <dbReference type="ARBA" id="ARBA00004123"/>
    </source>
</evidence>
<keyword evidence="6" id="KW-0808">Transferase</keyword>
<dbReference type="InterPro" id="IPR017441">
    <property type="entry name" value="Protein_kinase_ATP_BS"/>
</dbReference>
<accession>A0A672F4Z8</accession>
<dbReference type="PANTHER" id="PTHR24058:SF126">
    <property type="entry name" value="HOMEODOMAIN-INTERACTING PROTEIN KINASE 1-LIKE ISOFORM X1-RELATED"/>
    <property type="match status" value="1"/>
</dbReference>
<feature type="binding site" evidence="17">
    <location>
        <position position="211"/>
    </location>
    <ligand>
        <name>ATP</name>
        <dbReference type="ChEBI" id="CHEBI:30616"/>
    </ligand>
</feature>
<dbReference type="FunFam" id="3.30.200.20:FF:000022">
    <property type="entry name" value="Homeodomain-interacting protein kinase 2 isoform 1"/>
    <property type="match status" value="1"/>
</dbReference>
<dbReference type="InterPro" id="IPR000719">
    <property type="entry name" value="Prot_kinase_dom"/>
</dbReference>
<reference evidence="20" key="2">
    <citation type="submission" date="2025-08" db="UniProtKB">
        <authorList>
            <consortium name="Ensembl"/>
        </authorList>
    </citation>
    <scope>IDENTIFICATION</scope>
</reference>
<evidence type="ECO:0000256" key="3">
    <source>
        <dbReference type="ARBA" id="ARBA00022499"/>
    </source>
</evidence>
<evidence type="ECO:0000256" key="11">
    <source>
        <dbReference type="ARBA" id="ARBA00023015"/>
    </source>
</evidence>
<keyword evidence="7 17" id="KW-0547">Nucleotide-binding</keyword>
<evidence type="ECO:0000256" key="5">
    <source>
        <dbReference type="ARBA" id="ARBA00022553"/>
    </source>
</evidence>
<dbReference type="GO" id="GO:0016605">
    <property type="term" value="C:PML body"/>
    <property type="evidence" value="ECO:0007669"/>
    <property type="project" value="TreeGrafter"/>
</dbReference>
<dbReference type="Gene3D" id="3.30.200.20">
    <property type="entry name" value="Phosphorylase Kinase, domain 1"/>
    <property type="match status" value="1"/>
</dbReference>
<keyword evidence="9 17" id="KW-0067">ATP-binding</keyword>